<comment type="similarity">
    <text evidence="1">Belongs to the protease inhibitor I9 family.</text>
</comment>
<dbReference type="OrthoDB" id="3888684at2759"/>
<evidence type="ECO:0000313" key="3">
    <source>
        <dbReference type="EMBL" id="KAF2878428.1"/>
    </source>
</evidence>
<dbReference type="InterPro" id="IPR037045">
    <property type="entry name" value="S8pro/Inhibitor_I9_sf"/>
</dbReference>
<dbReference type="Proteomes" id="UP000481861">
    <property type="component" value="Unassembled WGS sequence"/>
</dbReference>
<dbReference type="Gene3D" id="3.30.70.80">
    <property type="entry name" value="Peptidase S8 propeptide/proteinase inhibitor I9"/>
    <property type="match status" value="1"/>
</dbReference>
<comment type="caution">
    <text evidence="3">The sequence shown here is derived from an EMBL/GenBank/DDBJ whole genome shotgun (WGS) entry which is preliminary data.</text>
</comment>
<dbReference type="PANTHER" id="PTHR28288">
    <property type="entry name" value="PROTEASE B INHIBITOR 2"/>
    <property type="match status" value="1"/>
</dbReference>
<protein>
    <recommendedName>
        <fullName evidence="5">Inhibitor I9 domain-containing protein</fullName>
    </recommendedName>
</protein>
<dbReference type="EMBL" id="JAADJZ010000001">
    <property type="protein sequence ID" value="KAF2878428.1"/>
    <property type="molecule type" value="Genomic_DNA"/>
</dbReference>
<proteinExistence type="inferred from homology"/>
<feature type="chain" id="PRO_5028838975" description="Inhibitor I9 domain-containing protein" evidence="2">
    <location>
        <begin position="20"/>
        <end position="101"/>
    </location>
</feature>
<organism evidence="3 4">
    <name type="scientific">Massariosphaeria phaeospora</name>
    <dbReference type="NCBI Taxonomy" id="100035"/>
    <lineage>
        <taxon>Eukaryota</taxon>
        <taxon>Fungi</taxon>
        <taxon>Dikarya</taxon>
        <taxon>Ascomycota</taxon>
        <taxon>Pezizomycotina</taxon>
        <taxon>Dothideomycetes</taxon>
        <taxon>Pleosporomycetidae</taxon>
        <taxon>Pleosporales</taxon>
        <taxon>Pleosporales incertae sedis</taxon>
        <taxon>Massariosphaeria</taxon>
    </lineage>
</organism>
<name>A0A7C8IFY1_9PLEO</name>
<dbReference type="InterPro" id="IPR052471">
    <property type="entry name" value="PBI_I9"/>
</dbReference>
<dbReference type="AlphaFoldDB" id="A0A7C8IFY1"/>
<feature type="signal peptide" evidence="2">
    <location>
        <begin position="1"/>
        <end position="19"/>
    </location>
</feature>
<gene>
    <name evidence="3" type="ORF">BDV95DRAFT_480224</name>
</gene>
<evidence type="ECO:0008006" key="5">
    <source>
        <dbReference type="Google" id="ProtNLM"/>
    </source>
</evidence>
<keyword evidence="2" id="KW-0732">Signal</keyword>
<dbReference type="PANTHER" id="PTHR28288:SF1">
    <property type="entry name" value="INHIBITOR I9 DOMAIN-CONTAINING PROTEIN"/>
    <property type="match status" value="1"/>
</dbReference>
<reference evidence="3 4" key="1">
    <citation type="submission" date="2020-01" db="EMBL/GenBank/DDBJ databases">
        <authorList>
            <consortium name="DOE Joint Genome Institute"/>
            <person name="Haridas S."/>
            <person name="Albert R."/>
            <person name="Binder M."/>
            <person name="Bloem J."/>
            <person name="Labutti K."/>
            <person name="Salamov A."/>
            <person name="Andreopoulos B."/>
            <person name="Baker S.E."/>
            <person name="Barry K."/>
            <person name="Bills G."/>
            <person name="Bluhm B.H."/>
            <person name="Cannon C."/>
            <person name="Castanera R."/>
            <person name="Culley D.E."/>
            <person name="Daum C."/>
            <person name="Ezra D."/>
            <person name="Gonzalez J.B."/>
            <person name="Henrissat B."/>
            <person name="Kuo A."/>
            <person name="Liang C."/>
            <person name="Lipzen A."/>
            <person name="Lutzoni F."/>
            <person name="Magnuson J."/>
            <person name="Mondo S."/>
            <person name="Nolan M."/>
            <person name="Ohm R."/>
            <person name="Pangilinan J."/>
            <person name="Park H.-J.H."/>
            <person name="Ramirez L."/>
            <person name="Alfaro M."/>
            <person name="Sun H."/>
            <person name="Tritt A."/>
            <person name="Yoshinaga Y."/>
            <person name="Zwiers L.-H.L."/>
            <person name="Turgeon B.G."/>
            <person name="Goodwin S.B."/>
            <person name="Spatafora J.W."/>
            <person name="Crous P.W."/>
            <person name="Grigoriev I.V."/>
        </authorList>
    </citation>
    <scope>NUCLEOTIDE SEQUENCE [LARGE SCALE GENOMIC DNA]</scope>
    <source>
        <strain evidence="3 4">CBS 611.86</strain>
    </source>
</reference>
<evidence type="ECO:0000256" key="1">
    <source>
        <dbReference type="ARBA" id="ARBA00038069"/>
    </source>
</evidence>
<accession>A0A7C8IFY1</accession>
<evidence type="ECO:0000313" key="4">
    <source>
        <dbReference type="Proteomes" id="UP000481861"/>
    </source>
</evidence>
<sequence length="101" mass="10599">MRFAVFAFLFALLATLTMATGAPQRSVIISYPNSTPQSTVDEVMAAIRKAGGTITHVYNIIKGFSATGPPAAFEQVHSLSGSHTATIEEDGVVHANNGYSA</sequence>
<dbReference type="SUPFAM" id="SSF54897">
    <property type="entry name" value="Protease propeptides/inhibitors"/>
    <property type="match status" value="1"/>
</dbReference>
<keyword evidence="4" id="KW-1185">Reference proteome</keyword>
<evidence type="ECO:0000256" key="2">
    <source>
        <dbReference type="SAM" id="SignalP"/>
    </source>
</evidence>
<dbReference type="GO" id="GO:0004866">
    <property type="term" value="F:endopeptidase inhibitor activity"/>
    <property type="evidence" value="ECO:0007669"/>
    <property type="project" value="TreeGrafter"/>
</dbReference>
<dbReference type="GO" id="GO:0042144">
    <property type="term" value="P:vacuole fusion, non-autophagic"/>
    <property type="evidence" value="ECO:0007669"/>
    <property type="project" value="TreeGrafter"/>
</dbReference>